<gene>
    <name evidence="2" type="ORF">KHA94_23775</name>
</gene>
<feature type="transmembrane region" description="Helical" evidence="1">
    <location>
        <begin position="42"/>
        <end position="66"/>
    </location>
</feature>
<organism evidence="2 3">
    <name type="scientific">Cytobacillus citreus</name>
    <dbReference type="NCBI Taxonomy" id="2833586"/>
    <lineage>
        <taxon>Bacteria</taxon>
        <taxon>Bacillati</taxon>
        <taxon>Bacillota</taxon>
        <taxon>Bacilli</taxon>
        <taxon>Bacillales</taxon>
        <taxon>Bacillaceae</taxon>
        <taxon>Cytobacillus</taxon>
    </lineage>
</organism>
<proteinExistence type="predicted"/>
<protein>
    <submittedName>
        <fullName evidence="2">Uncharacterized protein</fullName>
    </submittedName>
</protein>
<keyword evidence="1" id="KW-0472">Membrane</keyword>
<evidence type="ECO:0000313" key="2">
    <source>
        <dbReference type="EMBL" id="MBS4193129.1"/>
    </source>
</evidence>
<reference evidence="2 3" key="1">
    <citation type="submission" date="2021-05" db="EMBL/GenBank/DDBJ databases">
        <title>Novel Bacillus species.</title>
        <authorList>
            <person name="Liu G."/>
        </authorList>
    </citation>
    <scope>NUCLEOTIDE SEQUENCE [LARGE SCALE GENOMIC DNA]</scope>
    <source>
        <strain evidence="2 3">FJAT-49705</strain>
    </source>
</reference>
<dbReference type="RefSeq" id="WP_213104565.1">
    <property type="nucleotide sequence ID" value="NZ_JAGYPM010000008.1"/>
</dbReference>
<feature type="transmembrane region" description="Helical" evidence="1">
    <location>
        <begin position="78"/>
        <end position="97"/>
    </location>
</feature>
<evidence type="ECO:0000256" key="1">
    <source>
        <dbReference type="SAM" id="Phobius"/>
    </source>
</evidence>
<evidence type="ECO:0000313" key="3">
    <source>
        <dbReference type="Proteomes" id="UP000681027"/>
    </source>
</evidence>
<keyword evidence="1" id="KW-0812">Transmembrane</keyword>
<accession>A0ABS5P197</accession>
<dbReference type="EMBL" id="JAGYPM010000008">
    <property type="protein sequence ID" value="MBS4193129.1"/>
    <property type="molecule type" value="Genomic_DNA"/>
</dbReference>
<keyword evidence="1" id="KW-1133">Transmembrane helix</keyword>
<keyword evidence="3" id="KW-1185">Reference proteome</keyword>
<feature type="transmembrane region" description="Helical" evidence="1">
    <location>
        <begin position="5"/>
        <end position="22"/>
    </location>
</feature>
<sequence>MKKYILWTVMIAIVICGLYFAGSNLEEAKSILGETGFIKLLLIFYFISFLINFFCIIPIIILIVLFSKKEFIFNLRFWIAYMIVIGPLLGFSILSIIGRTFQHYFN</sequence>
<name>A0ABS5P197_9BACI</name>
<comment type="caution">
    <text evidence="2">The sequence shown here is derived from an EMBL/GenBank/DDBJ whole genome shotgun (WGS) entry which is preliminary data.</text>
</comment>
<dbReference type="Proteomes" id="UP000681027">
    <property type="component" value="Unassembled WGS sequence"/>
</dbReference>